<organism evidence="1 2">
    <name type="scientific">Streptomyces cyaneogriseus subsp. noncyanogenus</name>
    <dbReference type="NCBI Taxonomy" id="477245"/>
    <lineage>
        <taxon>Bacteria</taxon>
        <taxon>Bacillati</taxon>
        <taxon>Actinomycetota</taxon>
        <taxon>Actinomycetes</taxon>
        <taxon>Kitasatosporales</taxon>
        <taxon>Streptomycetaceae</taxon>
        <taxon>Streptomyces</taxon>
    </lineage>
</organism>
<accession>A0A0C5FWQ2</accession>
<evidence type="ECO:0000313" key="1">
    <source>
        <dbReference type="EMBL" id="AJP00194.1"/>
    </source>
</evidence>
<dbReference type="Proteomes" id="UP000032234">
    <property type="component" value="Chromosome"/>
</dbReference>
<dbReference type="PATRIC" id="fig|477245.3.peg.9"/>
<sequence length="178" mass="20014">MTSWWFPDNTVLCNFACVSALGLLERILDGRGRWAEAVAHEADRSADIYPSLARVKIDGWLGEPLEIQDDEAHVVERVRVAAFGGRASEPLQHLGEAQTLHIIQRWPGYQESFWLSDDRAACNHARRLGIKTLETRDVLARGCSMDEVSPTEAHKLLQQMRDAGQHPSIPGDASWFLR</sequence>
<dbReference type="RefSeq" id="WP_044377927.1">
    <property type="nucleotide sequence ID" value="NZ_CP010849.1"/>
</dbReference>
<evidence type="ECO:0008006" key="3">
    <source>
        <dbReference type="Google" id="ProtNLM"/>
    </source>
</evidence>
<reference evidence="1 2" key="1">
    <citation type="submission" date="2015-02" db="EMBL/GenBank/DDBJ databases">
        <title>Genome sequence of thermotolerant Streptomyces cyaneogriseus subsp. Noncyanogenus NMWT1, the producer of nematocidal antibiotics nemadectin.</title>
        <authorList>
            <person name="Wang H."/>
            <person name="Li C."/>
            <person name="Xiang W."/>
            <person name="Wang X."/>
        </authorList>
    </citation>
    <scope>NUCLEOTIDE SEQUENCE [LARGE SCALE GENOMIC DNA]</scope>
    <source>
        <strain evidence="1 2">NMWT 1</strain>
    </source>
</reference>
<proteinExistence type="predicted"/>
<dbReference type="EMBL" id="CP010849">
    <property type="protein sequence ID" value="AJP00194.1"/>
    <property type="molecule type" value="Genomic_DNA"/>
</dbReference>
<protein>
    <recommendedName>
        <fullName evidence="3">PIN domain-containing protein</fullName>
    </recommendedName>
</protein>
<keyword evidence="2" id="KW-1185">Reference proteome</keyword>
<evidence type="ECO:0000313" key="2">
    <source>
        <dbReference type="Proteomes" id="UP000032234"/>
    </source>
</evidence>
<dbReference type="HOGENOM" id="CLU_1467470_0_0_11"/>
<dbReference type="AlphaFoldDB" id="A0A0C5FWQ2"/>
<name>A0A0C5FWQ2_9ACTN</name>
<dbReference type="KEGG" id="scw:TU94_00030"/>
<dbReference type="OrthoDB" id="3733361at2"/>
<gene>
    <name evidence="1" type="ORF">TU94_00030</name>
</gene>